<keyword evidence="1" id="KW-0472">Membrane</keyword>
<gene>
    <name evidence="2" type="ORF">LMG32879_001983</name>
</gene>
<keyword evidence="1" id="KW-1133">Transmembrane helix</keyword>
<feature type="transmembrane region" description="Helical" evidence="1">
    <location>
        <begin position="34"/>
        <end position="58"/>
    </location>
</feature>
<evidence type="ECO:0000256" key="1">
    <source>
        <dbReference type="SAM" id="Phobius"/>
    </source>
</evidence>
<dbReference type="AlphaFoldDB" id="A0AA35UWV6"/>
<comment type="caution">
    <text evidence="2">The sequence shown here is derived from an EMBL/GenBank/DDBJ whole genome shotgun (WGS) entry which is preliminary data.</text>
</comment>
<name>A0AA35UWV6_9PROT</name>
<accession>A0AA35UWV6</accession>
<protein>
    <submittedName>
        <fullName evidence="2">Uncharacterized protein</fullName>
    </submittedName>
</protein>
<dbReference type="EMBL" id="CATKSH010000011">
    <property type="protein sequence ID" value="CAI9121137.1"/>
    <property type="molecule type" value="Genomic_DNA"/>
</dbReference>
<keyword evidence="3" id="KW-1185">Reference proteome</keyword>
<evidence type="ECO:0000313" key="2">
    <source>
        <dbReference type="EMBL" id="CAI9121137.1"/>
    </source>
</evidence>
<evidence type="ECO:0000313" key="3">
    <source>
        <dbReference type="Proteomes" id="UP001176960"/>
    </source>
</evidence>
<keyword evidence="1" id="KW-0812">Transmembrane</keyword>
<reference evidence="2" key="1">
    <citation type="submission" date="2023-03" db="EMBL/GenBank/DDBJ databases">
        <authorList>
            <person name="Cleenwerck I."/>
        </authorList>
    </citation>
    <scope>NUCLEOTIDE SEQUENCE</scope>
    <source>
        <strain evidence="2">LMG 32879</strain>
    </source>
</reference>
<dbReference type="Proteomes" id="UP001176960">
    <property type="component" value="Unassembled WGS sequence"/>
</dbReference>
<proteinExistence type="predicted"/>
<organism evidence="2 3">
    <name type="scientific">Brytella acorum</name>
    <dbReference type="NCBI Taxonomy" id="2959299"/>
    <lineage>
        <taxon>Bacteria</taxon>
        <taxon>Pseudomonadati</taxon>
        <taxon>Pseudomonadota</taxon>
        <taxon>Alphaproteobacteria</taxon>
        <taxon>Acetobacterales</taxon>
        <taxon>Acetobacteraceae</taxon>
        <taxon>Brytella</taxon>
    </lineage>
</organism>
<feature type="transmembrane region" description="Helical" evidence="1">
    <location>
        <begin position="65"/>
        <end position="85"/>
    </location>
</feature>
<dbReference type="RefSeq" id="WP_289841459.1">
    <property type="nucleotide sequence ID" value="NZ_CATKSH010000011.1"/>
</dbReference>
<sequence length="95" mass="10018">MTIALSILLWTLAFLAHTQRQPRILRLLGQHKAFAPGILLLVSILLPAAALGACLAAYGGVGLEYWIGTMTLGGVIAAMGLTVQASRSEHPSKQP</sequence>